<dbReference type="GO" id="GO:0003700">
    <property type="term" value="F:DNA-binding transcription factor activity"/>
    <property type="evidence" value="ECO:0007669"/>
    <property type="project" value="InterPro"/>
</dbReference>
<feature type="compositionally biased region" description="Basic and acidic residues" evidence="3">
    <location>
        <begin position="165"/>
        <end position="175"/>
    </location>
</feature>
<dbReference type="Gene3D" id="1.10.1660.10">
    <property type="match status" value="1"/>
</dbReference>
<dbReference type="SMART" id="SM00422">
    <property type="entry name" value="HTH_MERR"/>
    <property type="match status" value="1"/>
</dbReference>
<sequence>MGTEETWSVGELAAATGLTVRTLHHYDEIGLARPSRRSAAGHRRYTDSDLRRLHRIVALRGFGFGLAEIAALLDGAGPDPRELLQGQLDQVRDRIARARRLHSRIEQVLGQFDAEGDPSAATLIRLIEEMTAVEHTYTPQELEAMAARRQELMAQLSPEQLAEMAETRRRLRESLTPEQLAELERSRPRLPH</sequence>
<dbReference type="KEGG" id="afs:AFR_05940"/>
<dbReference type="STRING" id="1246995.AFR_05940"/>
<evidence type="ECO:0000313" key="5">
    <source>
        <dbReference type="EMBL" id="AGZ39477.1"/>
    </source>
</evidence>
<dbReference type="InterPro" id="IPR009061">
    <property type="entry name" value="DNA-bd_dom_put_sf"/>
</dbReference>
<gene>
    <name evidence="5" type="ORF">AFR_05940</name>
</gene>
<dbReference type="CDD" id="cd01106">
    <property type="entry name" value="HTH_TipAL-Mta"/>
    <property type="match status" value="1"/>
</dbReference>
<evidence type="ECO:0000313" key="6">
    <source>
        <dbReference type="Proteomes" id="UP000017746"/>
    </source>
</evidence>
<keyword evidence="2" id="KW-0175">Coiled coil</keyword>
<dbReference type="InterPro" id="IPR000551">
    <property type="entry name" value="MerR-type_HTH_dom"/>
</dbReference>
<dbReference type="HOGENOM" id="CLU_060077_0_1_11"/>
<feature type="coiled-coil region" evidence="2">
    <location>
        <begin position="81"/>
        <end position="108"/>
    </location>
</feature>
<dbReference type="Proteomes" id="UP000017746">
    <property type="component" value="Chromosome"/>
</dbReference>
<feature type="compositionally biased region" description="Basic and acidic residues" evidence="3">
    <location>
        <begin position="182"/>
        <end position="192"/>
    </location>
</feature>
<dbReference type="PANTHER" id="PTHR30204:SF90">
    <property type="entry name" value="HTH-TYPE TRANSCRIPTIONAL ACTIVATOR MTA"/>
    <property type="match status" value="1"/>
</dbReference>
<proteinExistence type="predicted"/>
<dbReference type="RefSeq" id="WP_023359008.1">
    <property type="nucleotide sequence ID" value="NC_022657.1"/>
</dbReference>
<protein>
    <submittedName>
        <fullName evidence="5">Transcriptional regulator</fullName>
    </submittedName>
</protein>
<organism evidence="5 6">
    <name type="scientific">Actinoplanes friuliensis DSM 7358</name>
    <dbReference type="NCBI Taxonomy" id="1246995"/>
    <lineage>
        <taxon>Bacteria</taxon>
        <taxon>Bacillati</taxon>
        <taxon>Actinomycetota</taxon>
        <taxon>Actinomycetes</taxon>
        <taxon>Micromonosporales</taxon>
        <taxon>Micromonosporaceae</taxon>
        <taxon>Actinoplanes</taxon>
    </lineage>
</organism>
<evidence type="ECO:0000256" key="1">
    <source>
        <dbReference type="ARBA" id="ARBA00023125"/>
    </source>
</evidence>
<evidence type="ECO:0000256" key="2">
    <source>
        <dbReference type="SAM" id="Coils"/>
    </source>
</evidence>
<dbReference type="AlphaFoldDB" id="U5VRN4"/>
<feature type="region of interest" description="Disordered" evidence="3">
    <location>
        <begin position="164"/>
        <end position="192"/>
    </location>
</feature>
<dbReference type="PROSITE" id="PS50937">
    <property type="entry name" value="HTH_MERR_2"/>
    <property type="match status" value="1"/>
</dbReference>
<dbReference type="eggNOG" id="COG0789">
    <property type="taxonomic scope" value="Bacteria"/>
</dbReference>
<evidence type="ECO:0000259" key="4">
    <source>
        <dbReference type="PROSITE" id="PS50937"/>
    </source>
</evidence>
<keyword evidence="6" id="KW-1185">Reference proteome</keyword>
<evidence type="ECO:0000256" key="3">
    <source>
        <dbReference type="SAM" id="MobiDB-lite"/>
    </source>
</evidence>
<feature type="domain" description="HTH merR-type" evidence="4">
    <location>
        <begin position="6"/>
        <end position="75"/>
    </location>
</feature>
<dbReference type="EMBL" id="CP006272">
    <property type="protein sequence ID" value="AGZ39477.1"/>
    <property type="molecule type" value="Genomic_DNA"/>
</dbReference>
<dbReference type="GO" id="GO:0003677">
    <property type="term" value="F:DNA binding"/>
    <property type="evidence" value="ECO:0007669"/>
    <property type="project" value="UniProtKB-KW"/>
</dbReference>
<keyword evidence="1" id="KW-0238">DNA-binding</keyword>
<dbReference type="SUPFAM" id="SSF46955">
    <property type="entry name" value="Putative DNA-binding domain"/>
    <property type="match status" value="1"/>
</dbReference>
<dbReference type="PATRIC" id="fig|1246995.3.peg.1207"/>
<name>U5VRN4_9ACTN</name>
<dbReference type="PANTHER" id="PTHR30204">
    <property type="entry name" value="REDOX-CYCLING DRUG-SENSING TRANSCRIPTIONAL ACTIVATOR SOXR"/>
    <property type="match status" value="1"/>
</dbReference>
<dbReference type="InterPro" id="IPR047057">
    <property type="entry name" value="MerR_fam"/>
</dbReference>
<dbReference type="PRINTS" id="PR00040">
    <property type="entry name" value="HTHMERR"/>
</dbReference>
<accession>U5VRN4</accession>
<dbReference type="OrthoDB" id="9809391at2"/>
<reference evidence="5 6" key="1">
    <citation type="journal article" date="2014" name="J. Biotechnol.">
        <title>Complete genome sequence of the actinobacterium Actinoplanes friuliensis HAG 010964, producer of the lipopeptide antibiotic friulimycin.</title>
        <authorList>
            <person name="Ruckert C."/>
            <person name="Szczepanowski R."/>
            <person name="Albersmeier A."/>
            <person name="Goesmann A."/>
            <person name="Fischer N."/>
            <person name="Steinkamper A."/>
            <person name="Puhler A."/>
            <person name="Biener R."/>
            <person name="Schwartz D."/>
            <person name="Kalinowski J."/>
        </authorList>
    </citation>
    <scope>NUCLEOTIDE SEQUENCE [LARGE SCALE GENOMIC DNA]</scope>
    <source>
        <strain evidence="5 6">DSM 7358</strain>
    </source>
</reference>
<dbReference type="Pfam" id="PF13411">
    <property type="entry name" value="MerR_1"/>
    <property type="match status" value="1"/>
</dbReference>